<name>A0ABY1QE19_9BURK</name>
<evidence type="ECO:0000313" key="3">
    <source>
        <dbReference type="Proteomes" id="UP001158049"/>
    </source>
</evidence>
<dbReference type="EMBL" id="FXUL01000014">
    <property type="protein sequence ID" value="SMP68843.1"/>
    <property type="molecule type" value="Genomic_DNA"/>
</dbReference>
<dbReference type="RefSeq" id="WP_283443547.1">
    <property type="nucleotide sequence ID" value="NZ_FXUL01000014.1"/>
</dbReference>
<evidence type="ECO:0000256" key="1">
    <source>
        <dbReference type="SAM" id="Phobius"/>
    </source>
</evidence>
<keyword evidence="1" id="KW-1133">Transmembrane helix</keyword>
<keyword evidence="1" id="KW-0812">Transmembrane</keyword>
<feature type="transmembrane region" description="Helical" evidence="1">
    <location>
        <begin position="6"/>
        <end position="24"/>
    </location>
</feature>
<keyword evidence="1" id="KW-0472">Membrane</keyword>
<accession>A0ABY1QE19</accession>
<gene>
    <name evidence="2" type="ORF">SAMN06295970_11477</name>
</gene>
<dbReference type="Proteomes" id="UP001158049">
    <property type="component" value="Unassembled WGS sequence"/>
</dbReference>
<organism evidence="2 3">
    <name type="scientific">Noviherbaspirillum suwonense</name>
    <dbReference type="NCBI Taxonomy" id="1224511"/>
    <lineage>
        <taxon>Bacteria</taxon>
        <taxon>Pseudomonadati</taxon>
        <taxon>Pseudomonadota</taxon>
        <taxon>Betaproteobacteria</taxon>
        <taxon>Burkholderiales</taxon>
        <taxon>Oxalobacteraceae</taxon>
        <taxon>Noviherbaspirillum</taxon>
    </lineage>
</organism>
<protein>
    <submittedName>
        <fullName evidence="2">Uncharacterized protein</fullName>
    </submittedName>
</protein>
<comment type="caution">
    <text evidence="2">The sequence shown here is derived from an EMBL/GenBank/DDBJ whole genome shotgun (WGS) entry which is preliminary data.</text>
</comment>
<feature type="transmembrane region" description="Helical" evidence="1">
    <location>
        <begin position="36"/>
        <end position="55"/>
    </location>
</feature>
<reference evidence="2 3" key="1">
    <citation type="submission" date="2017-05" db="EMBL/GenBank/DDBJ databases">
        <authorList>
            <person name="Varghese N."/>
            <person name="Submissions S."/>
        </authorList>
    </citation>
    <scope>NUCLEOTIDE SEQUENCE [LARGE SCALE GENOMIC DNA]</scope>
    <source>
        <strain evidence="2 3">DSM 26001</strain>
    </source>
</reference>
<sequence length="72" mass="7372">MDFAVLAAIGFGIVFLWISAIAVISEKPQARVARALLASGGVVAGAWVTSASAGMTEYGDVSLVLTLLRSFG</sequence>
<keyword evidence="3" id="KW-1185">Reference proteome</keyword>
<evidence type="ECO:0000313" key="2">
    <source>
        <dbReference type="EMBL" id="SMP68843.1"/>
    </source>
</evidence>
<proteinExistence type="predicted"/>